<evidence type="ECO:0000313" key="5">
    <source>
        <dbReference type="Proteomes" id="UP001212498"/>
    </source>
</evidence>
<name>A0ABT4T045_9ACTN</name>
<organism evidence="4 5">
    <name type="scientific">Nonomuraea ferruginea</name>
    <dbReference type="NCBI Taxonomy" id="46174"/>
    <lineage>
        <taxon>Bacteria</taxon>
        <taxon>Bacillati</taxon>
        <taxon>Actinomycetota</taxon>
        <taxon>Actinomycetes</taxon>
        <taxon>Streptosporangiales</taxon>
        <taxon>Streptosporangiaceae</taxon>
        <taxon>Nonomuraea</taxon>
    </lineage>
</organism>
<dbReference type="Gene3D" id="3.40.630.30">
    <property type="match status" value="1"/>
</dbReference>
<sequence length="178" mass="18746">MSGTQGEPPCGVLIRPAVSDDAERVRRFLTGLSLHTQTLRFFAGVSRPAASLVCALIEVNETRDALVAVLEGEIVGHAMSYRGGQTDVEIAVVVADQWQGFGLGPALIDTLLARATVRGASTVGMDVLGDNRKVLGMIRRIWPGAQMKVSAGSVEVTAMIREAQIFAEQGSGGSPLTV</sequence>
<reference evidence="4 5" key="1">
    <citation type="submission" date="2022-11" db="EMBL/GenBank/DDBJ databases">
        <title>Nonomuraea corallina sp. nov., a new species of the genus Nonomuraea isolated from sea side sediment in Thai sea.</title>
        <authorList>
            <person name="Ngamcharungchit C."/>
            <person name="Matsumoto A."/>
            <person name="Suriyachadkun C."/>
            <person name="Panbangred W."/>
            <person name="Inahashi Y."/>
            <person name="Intra B."/>
        </authorList>
    </citation>
    <scope>NUCLEOTIDE SEQUENCE [LARGE SCALE GENOMIC DNA]</scope>
    <source>
        <strain evidence="4 5">DSM 43553</strain>
    </source>
</reference>
<dbReference type="SUPFAM" id="SSF55729">
    <property type="entry name" value="Acyl-CoA N-acyltransferases (Nat)"/>
    <property type="match status" value="1"/>
</dbReference>
<gene>
    <name evidence="4" type="ORF">OUY24_19800</name>
</gene>
<dbReference type="CDD" id="cd04301">
    <property type="entry name" value="NAT_SF"/>
    <property type="match status" value="1"/>
</dbReference>
<proteinExistence type="predicted"/>
<dbReference type="InterPro" id="IPR050832">
    <property type="entry name" value="Bact_Acetyltransf"/>
</dbReference>
<keyword evidence="1" id="KW-0808">Transferase</keyword>
<evidence type="ECO:0000259" key="3">
    <source>
        <dbReference type="PROSITE" id="PS51186"/>
    </source>
</evidence>
<feature type="domain" description="N-acetyltransferase" evidence="3">
    <location>
        <begin position="12"/>
        <end position="164"/>
    </location>
</feature>
<evidence type="ECO:0000256" key="2">
    <source>
        <dbReference type="ARBA" id="ARBA00023315"/>
    </source>
</evidence>
<dbReference type="InterPro" id="IPR016181">
    <property type="entry name" value="Acyl_CoA_acyltransferase"/>
</dbReference>
<dbReference type="PANTHER" id="PTHR43877">
    <property type="entry name" value="AMINOALKYLPHOSPHONATE N-ACETYLTRANSFERASE-RELATED-RELATED"/>
    <property type="match status" value="1"/>
</dbReference>
<accession>A0ABT4T045</accession>
<dbReference type="Pfam" id="PF00583">
    <property type="entry name" value="Acetyltransf_1"/>
    <property type="match status" value="1"/>
</dbReference>
<dbReference type="RefSeq" id="WP_271277309.1">
    <property type="nucleotide sequence ID" value="NZ_BAABFD010000012.1"/>
</dbReference>
<keyword evidence="5" id="KW-1185">Reference proteome</keyword>
<protein>
    <submittedName>
        <fullName evidence="4">GNAT family N-acetyltransferase</fullName>
    </submittedName>
</protein>
<evidence type="ECO:0000256" key="1">
    <source>
        <dbReference type="ARBA" id="ARBA00022679"/>
    </source>
</evidence>
<comment type="caution">
    <text evidence="4">The sequence shown here is derived from an EMBL/GenBank/DDBJ whole genome shotgun (WGS) entry which is preliminary data.</text>
</comment>
<dbReference type="InterPro" id="IPR000182">
    <property type="entry name" value="GNAT_dom"/>
</dbReference>
<keyword evidence="2" id="KW-0012">Acyltransferase</keyword>
<dbReference type="Proteomes" id="UP001212498">
    <property type="component" value="Unassembled WGS sequence"/>
</dbReference>
<evidence type="ECO:0000313" key="4">
    <source>
        <dbReference type="EMBL" id="MDA0642878.1"/>
    </source>
</evidence>
<dbReference type="PROSITE" id="PS51186">
    <property type="entry name" value="GNAT"/>
    <property type="match status" value="1"/>
</dbReference>
<dbReference type="EMBL" id="JAPNUD010000052">
    <property type="protein sequence ID" value="MDA0642878.1"/>
    <property type="molecule type" value="Genomic_DNA"/>
</dbReference>